<evidence type="ECO:0000313" key="5">
    <source>
        <dbReference type="Proteomes" id="UP000192738"/>
    </source>
</evidence>
<dbReference type="Pfam" id="PF00440">
    <property type="entry name" value="TetR_N"/>
    <property type="match status" value="1"/>
</dbReference>
<feature type="DNA-binding region" description="H-T-H motif" evidence="2">
    <location>
        <begin position="21"/>
        <end position="40"/>
    </location>
</feature>
<dbReference type="SUPFAM" id="SSF48498">
    <property type="entry name" value="Tetracyclin repressor-like, C-terminal domain"/>
    <property type="match status" value="1"/>
</dbReference>
<dbReference type="InterPro" id="IPR001647">
    <property type="entry name" value="HTH_TetR"/>
</dbReference>
<keyword evidence="5" id="KW-1185">Reference proteome</keyword>
<evidence type="ECO:0000313" key="4">
    <source>
        <dbReference type="EMBL" id="SMC32606.1"/>
    </source>
</evidence>
<dbReference type="PROSITE" id="PS01081">
    <property type="entry name" value="HTH_TETR_1"/>
    <property type="match status" value="1"/>
</dbReference>
<accession>A0A1W1Y8Y2</accession>
<dbReference type="InterPro" id="IPR009057">
    <property type="entry name" value="Homeodomain-like_sf"/>
</dbReference>
<sequence length="187" mass="21732">MRNRILMAAADEMKSRGVKFTMSDLARRLSLSKTSLYEHFASKNELVHNILATAIQDFREQEQEIYGNDELSIADKIQALIKIAPRVFGSIYNRSLYDDLRHYHPNEWQLILDFQQEQLNRLTFFIIQNIETNSLRSINVPVLRQIITSTMSDLFHFRFLEESNLTHADALAAMADIIVYGLLPQNK</sequence>
<proteinExistence type="predicted"/>
<dbReference type="RefSeq" id="WP_084573656.1">
    <property type="nucleotide sequence ID" value="NZ_CP155572.1"/>
</dbReference>
<evidence type="ECO:0000256" key="1">
    <source>
        <dbReference type="ARBA" id="ARBA00023125"/>
    </source>
</evidence>
<organism evidence="4 5">
    <name type="scientific">Sporomusa malonica</name>
    <dbReference type="NCBI Taxonomy" id="112901"/>
    <lineage>
        <taxon>Bacteria</taxon>
        <taxon>Bacillati</taxon>
        <taxon>Bacillota</taxon>
        <taxon>Negativicutes</taxon>
        <taxon>Selenomonadales</taxon>
        <taxon>Sporomusaceae</taxon>
        <taxon>Sporomusa</taxon>
    </lineage>
</organism>
<dbReference type="EMBL" id="FWXI01000001">
    <property type="protein sequence ID" value="SMC32606.1"/>
    <property type="molecule type" value="Genomic_DNA"/>
</dbReference>
<dbReference type="Proteomes" id="UP000192738">
    <property type="component" value="Unassembled WGS sequence"/>
</dbReference>
<evidence type="ECO:0000256" key="2">
    <source>
        <dbReference type="PROSITE-ProRule" id="PRU00335"/>
    </source>
</evidence>
<dbReference type="InterPro" id="IPR023772">
    <property type="entry name" value="DNA-bd_HTH_TetR-type_CS"/>
</dbReference>
<feature type="domain" description="HTH tetR-type" evidence="3">
    <location>
        <begin position="1"/>
        <end position="58"/>
    </location>
</feature>
<dbReference type="Gene3D" id="1.10.357.10">
    <property type="entry name" value="Tetracycline Repressor, domain 2"/>
    <property type="match status" value="1"/>
</dbReference>
<dbReference type="GO" id="GO:0003677">
    <property type="term" value="F:DNA binding"/>
    <property type="evidence" value="ECO:0007669"/>
    <property type="project" value="UniProtKB-UniRule"/>
</dbReference>
<dbReference type="PROSITE" id="PS50977">
    <property type="entry name" value="HTH_TETR_2"/>
    <property type="match status" value="1"/>
</dbReference>
<dbReference type="AlphaFoldDB" id="A0A1W1Y8Y2"/>
<reference evidence="4 5" key="1">
    <citation type="submission" date="2017-04" db="EMBL/GenBank/DDBJ databases">
        <authorList>
            <person name="Afonso C.L."/>
            <person name="Miller P.J."/>
            <person name="Scott M.A."/>
            <person name="Spackman E."/>
            <person name="Goraichik I."/>
            <person name="Dimitrov K.M."/>
            <person name="Suarez D.L."/>
            <person name="Swayne D.E."/>
        </authorList>
    </citation>
    <scope>NUCLEOTIDE SEQUENCE [LARGE SCALE GENOMIC DNA]</scope>
    <source>
        <strain evidence="4 5">DSM 5090</strain>
    </source>
</reference>
<dbReference type="PRINTS" id="PR00455">
    <property type="entry name" value="HTHTETR"/>
</dbReference>
<name>A0A1W1Y8Y2_9FIRM</name>
<dbReference type="STRING" id="112901.SAMN04488500_101125"/>
<dbReference type="SUPFAM" id="SSF46689">
    <property type="entry name" value="Homeodomain-like"/>
    <property type="match status" value="1"/>
</dbReference>
<gene>
    <name evidence="4" type="ORF">SAMN04488500_101125</name>
</gene>
<dbReference type="Gene3D" id="1.10.10.60">
    <property type="entry name" value="Homeodomain-like"/>
    <property type="match status" value="1"/>
</dbReference>
<dbReference type="InterPro" id="IPR036271">
    <property type="entry name" value="Tet_transcr_reg_TetR-rel_C_sf"/>
</dbReference>
<dbReference type="OrthoDB" id="9812134at2"/>
<keyword evidence="1 2" id="KW-0238">DNA-binding</keyword>
<evidence type="ECO:0000259" key="3">
    <source>
        <dbReference type="PROSITE" id="PS50977"/>
    </source>
</evidence>
<protein>
    <submittedName>
        <fullName evidence="4">Transcriptional regulator, TetR family</fullName>
    </submittedName>
</protein>